<dbReference type="EMBL" id="UZAN01002694">
    <property type="protein sequence ID" value="VDP26967.1"/>
    <property type="molecule type" value="Genomic_DNA"/>
</dbReference>
<protein>
    <submittedName>
        <fullName evidence="6">Btz domain-containing protein</fullName>
    </submittedName>
</protein>
<dbReference type="GO" id="GO:0003729">
    <property type="term" value="F:mRNA binding"/>
    <property type="evidence" value="ECO:0007669"/>
    <property type="project" value="TreeGrafter"/>
</dbReference>
<dbReference type="OrthoDB" id="8916892at2759"/>
<comment type="subcellular location">
    <subcellularLocation>
        <location evidence="1">Cytoplasm</location>
    </subcellularLocation>
</comment>
<evidence type="ECO:0000313" key="5">
    <source>
        <dbReference type="Proteomes" id="UP000272942"/>
    </source>
</evidence>
<evidence type="ECO:0000256" key="2">
    <source>
        <dbReference type="ARBA" id="ARBA00022490"/>
    </source>
</evidence>
<accession>A0A183A142</accession>
<proteinExistence type="predicted"/>
<dbReference type="PANTHER" id="PTHR12269:SF1">
    <property type="entry name" value="EUKARYOTIC TRANSLATION INITIATION FACTOR 4E TRANSPORTER"/>
    <property type="match status" value="1"/>
</dbReference>
<keyword evidence="5" id="KW-1185">Reference proteome</keyword>
<reference evidence="4 5" key="2">
    <citation type="submission" date="2018-11" db="EMBL/GenBank/DDBJ databases">
        <authorList>
            <consortium name="Pathogen Informatics"/>
        </authorList>
    </citation>
    <scope>NUCLEOTIDE SEQUENCE [LARGE SCALE GENOMIC DNA]</scope>
    <source>
        <strain evidence="4 5">Egypt</strain>
    </source>
</reference>
<dbReference type="InterPro" id="IPR018862">
    <property type="entry name" value="eIF4E-T"/>
</dbReference>
<dbReference type="Pfam" id="PF10477">
    <property type="entry name" value="EIF4E-T"/>
    <property type="match status" value="1"/>
</dbReference>
<evidence type="ECO:0000313" key="4">
    <source>
        <dbReference type="EMBL" id="VDP26967.1"/>
    </source>
</evidence>
<dbReference type="GO" id="GO:0036464">
    <property type="term" value="C:cytoplasmic ribonucleoprotein granule"/>
    <property type="evidence" value="ECO:0007669"/>
    <property type="project" value="UniProtKB-ARBA"/>
</dbReference>
<dbReference type="GO" id="GO:0005634">
    <property type="term" value="C:nucleus"/>
    <property type="evidence" value="ECO:0007669"/>
    <property type="project" value="TreeGrafter"/>
</dbReference>
<gene>
    <name evidence="4" type="ORF">ECPE_LOCUS677</name>
</gene>
<keyword evidence="2" id="KW-0963">Cytoplasm</keyword>
<name>A0A183A142_9TREM</name>
<dbReference type="WBParaSite" id="ECPE_0000067701-mRNA-1">
    <property type="protein sequence ID" value="ECPE_0000067701-mRNA-1"/>
    <property type="gene ID" value="ECPE_0000067701"/>
</dbReference>
<dbReference type="AlphaFoldDB" id="A0A183A142"/>
<feature type="region of interest" description="Disordered" evidence="3">
    <location>
        <begin position="1"/>
        <end position="27"/>
    </location>
</feature>
<evidence type="ECO:0000256" key="1">
    <source>
        <dbReference type="ARBA" id="ARBA00004496"/>
    </source>
</evidence>
<evidence type="ECO:0000256" key="3">
    <source>
        <dbReference type="SAM" id="MobiDB-lite"/>
    </source>
</evidence>
<feature type="region of interest" description="Disordered" evidence="3">
    <location>
        <begin position="39"/>
        <end position="94"/>
    </location>
</feature>
<reference evidence="6" key="1">
    <citation type="submission" date="2016-06" db="UniProtKB">
        <authorList>
            <consortium name="WormBaseParasite"/>
        </authorList>
    </citation>
    <scope>IDENTIFICATION</scope>
</reference>
<evidence type="ECO:0000313" key="6">
    <source>
        <dbReference type="WBParaSite" id="ECPE_0000067701-mRNA-1"/>
    </source>
</evidence>
<sequence>FKPKENTDTFQGPGTFGPNETGCTRDSSHIVLGPQKRTWNTGCHVSHPSGRDTDLYGSGPRGGKAGSDYRFPDRGSNDYKRDFRGGHSVSRDRGVTRRTDGVAFCQDRHLRDGRMSFQEEPEWFSEGPTTVSETIELGEFDDDASIAQPRQQSDEVACVGDRKSSTDNVESELEKESDLVSTNSGVPVTTISHLDLFDALQIPKTTTSQGSRFKHLFAKSEREAATPKSIPLYFFLSFDEYFLLVIQVENKLRSLLLGHNGPRVEDNRNVSSENKSK</sequence>
<organism evidence="6">
    <name type="scientific">Echinostoma caproni</name>
    <dbReference type="NCBI Taxonomy" id="27848"/>
    <lineage>
        <taxon>Eukaryota</taxon>
        <taxon>Metazoa</taxon>
        <taxon>Spiralia</taxon>
        <taxon>Lophotrochozoa</taxon>
        <taxon>Platyhelminthes</taxon>
        <taxon>Trematoda</taxon>
        <taxon>Digenea</taxon>
        <taxon>Plagiorchiida</taxon>
        <taxon>Echinostomata</taxon>
        <taxon>Echinostomatoidea</taxon>
        <taxon>Echinostomatidae</taxon>
        <taxon>Echinostoma</taxon>
    </lineage>
</organism>
<feature type="compositionally biased region" description="Basic and acidic residues" evidence="3">
    <location>
        <begin position="70"/>
        <end position="94"/>
    </location>
</feature>
<dbReference type="PANTHER" id="PTHR12269">
    <property type="entry name" value="EUKARYOTIC TRANSLATION INITIATION FACTOR 4E TRANSPORTER"/>
    <property type="match status" value="1"/>
</dbReference>
<dbReference type="GO" id="GO:0017148">
    <property type="term" value="P:negative regulation of translation"/>
    <property type="evidence" value="ECO:0007669"/>
    <property type="project" value="TreeGrafter"/>
</dbReference>
<dbReference type="Proteomes" id="UP000272942">
    <property type="component" value="Unassembled WGS sequence"/>
</dbReference>